<dbReference type="PROSITE" id="PS51352">
    <property type="entry name" value="THIOREDOXIN_2"/>
    <property type="match status" value="1"/>
</dbReference>
<dbReference type="Gene3D" id="3.40.30.10">
    <property type="entry name" value="Glutaredoxin"/>
    <property type="match status" value="1"/>
</dbReference>
<keyword evidence="3 6" id="KW-0812">Transmembrane</keyword>
<dbReference type="Gene3D" id="2.60.40.1250">
    <property type="entry name" value="Thiol:disulfide interchange protein DsbD, N-terminal domain"/>
    <property type="match status" value="1"/>
</dbReference>
<dbReference type="PANTHER" id="PTHR32234">
    <property type="entry name" value="THIOL:DISULFIDE INTERCHANGE PROTEIN DSBD"/>
    <property type="match status" value="1"/>
</dbReference>
<gene>
    <name evidence="8" type="ORF">MNB_SM-3-1532</name>
</gene>
<dbReference type="InterPro" id="IPR036249">
    <property type="entry name" value="Thioredoxin-like_sf"/>
</dbReference>
<dbReference type="GO" id="GO:0005886">
    <property type="term" value="C:plasma membrane"/>
    <property type="evidence" value="ECO:0007669"/>
    <property type="project" value="UniProtKB-SubCell"/>
</dbReference>
<reference evidence="8" key="1">
    <citation type="submission" date="2016-10" db="EMBL/GenBank/DDBJ databases">
        <authorList>
            <person name="de Groot N.N."/>
        </authorList>
    </citation>
    <scope>NUCLEOTIDE SEQUENCE</scope>
</reference>
<feature type="transmembrane region" description="Helical" evidence="6">
    <location>
        <begin position="406"/>
        <end position="425"/>
    </location>
</feature>
<dbReference type="Pfam" id="PF11412">
    <property type="entry name" value="DsbD_N"/>
    <property type="match status" value="1"/>
</dbReference>
<dbReference type="GO" id="GO:0047134">
    <property type="term" value="F:protein-disulfide reductase [NAD(P)H] activity"/>
    <property type="evidence" value="ECO:0007669"/>
    <property type="project" value="UniProtKB-EC"/>
</dbReference>
<dbReference type="PANTHER" id="PTHR32234:SF0">
    <property type="entry name" value="THIOL:DISULFIDE INTERCHANGE PROTEIN DSBD"/>
    <property type="match status" value="1"/>
</dbReference>
<feature type="transmembrane region" description="Helical" evidence="6">
    <location>
        <begin position="204"/>
        <end position="227"/>
    </location>
</feature>
<dbReference type="InterPro" id="IPR035671">
    <property type="entry name" value="DsbD_gamma"/>
</dbReference>
<dbReference type="SUPFAM" id="SSF52833">
    <property type="entry name" value="Thioredoxin-like"/>
    <property type="match status" value="1"/>
</dbReference>
<evidence type="ECO:0000256" key="2">
    <source>
        <dbReference type="ARBA" id="ARBA00022475"/>
    </source>
</evidence>
<evidence type="ECO:0000259" key="7">
    <source>
        <dbReference type="PROSITE" id="PS51352"/>
    </source>
</evidence>
<protein>
    <submittedName>
        <fullName evidence="8">Cytochrome c-type biogenesis protein DsbD, protein-disulfide reductase</fullName>
        <ecNumber evidence="8">1.8.1.8</ecNumber>
    </submittedName>
</protein>
<feature type="transmembrane region" description="Helical" evidence="6">
    <location>
        <begin position="350"/>
        <end position="370"/>
    </location>
</feature>
<dbReference type="SUPFAM" id="SSF74863">
    <property type="entry name" value="Thiol:disulfide interchange protein DsbD, N-terminal domain (DsbD-alpha)"/>
    <property type="match status" value="1"/>
</dbReference>
<keyword evidence="8" id="KW-0560">Oxidoreductase</keyword>
<comment type="subcellular location">
    <subcellularLocation>
        <location evidence="1">Cell membrane</location>
        <topology evidence="1">Multi-pass membrane protein</topology>
    </subcellularLocation>
</comment>
<dbReference type="CDD" id="cd02953">
    <property type="entry name" value="DsbDgamma"/>
    <property type="match status" value="1"/>
</dbReference>
<keyword evidence="4 6" id="KW-1133">Transmembrane helix</keyword>
<feature type="transmembrane region" description="Helical" evidence="6">
    <location>
        <begin position="315"/>
        <end position="338"/>
    </location>
</feature>
<dbReference type="NCBIfam" id="NF001419">
    <property type="entry name" value="PRK00293.1"/>
    <property type="match status" value="1"/>
</dbReference>
<evidence type="ECO:0000313" key="8">
    <source>
        <dbReference type="EMBL" id="SFV74927.1"/>
    </source>
</evidence>
<evidence type="ECO:0000256" key="3">
    <source>
        <dbReference type="ARBA" id="ARBA00022692"/>
    </source>
</evidence>
<dbReference type="AlphaFoldDB" id="A0A1W1D3A7"/>
<feature type="transmembrane region" description="Helical" evidence="6">
    <location>
        <begin position="239"/>
        <end position="259"/>
    </location>
</feature>
<accession>A0A1W1D3A7</accession>
<keyword evidence="2" id="KW-1003">Cell membrane</keyword>
<dbReference type="InterPro" id="IPR017937">
    <property type="entry name" value="Thioredoxin_CS"/>
</dbReference>
<evidence type="ECO:0000256" key="1">
    <source>
        <dbReference type="ARBA" id="ARBA00004651"/>
    </source>
</evidence>
<evidence type="ECO:0000256" key="5">
    <source>
        <dbReference type="ARBA" id="ARBA00023136"/>
    </source>
</evidence>
<dbReference type="Pfam" id="PF13098">
    <property type="entry name" value="Thioredoxin_2"/>
    <property type="match status" value="1"/>
</dbReference>
<keyword evidence="5 6" id="KW-0472">Membrane</keyword>
<dbReference type="InterPro" id="IPR012336">
    <property type="entry name" value="Thioredoxin-like_fold"/>
</dbReference>
<dbReference type="InterPro" id="IPR003834">
    <property type="entry name" value="Cyt_c_assmbl_TM_dom"/>
</dbReference>
<evidence type="ECO:0000256" key="6">
    <source>
        <dbReference type="SAM" id="Phobius"/>
    </source>
</evidence>
<name>A0A1W1D3A7_9ZZZZ</name>
<dbReference type="InterPro" id="IPR028250">
    <property type="entry name" value="DsbDN"/>
</dbReference>
<feature type="transmembrane region" description="Helical" evidence="6">
    <location>
        <begin position="376"/>
        <end position="394"/>
    </location>
</feature>
<sequence length="559" mass="62044">MKKIIAILLFFSIQLFAGYGFLTPQEAFQPNATLTKNMDIEVQIKLADKIYLYANKVNFHIKNQKNILLKVETPKPTKFHGDMVYFHTPKFLLHIDKAKLKKQVILEVSYQGCSSAGLCYPPISKEFVLHLASQQKKQSIQTPSSEVDTITKTLYSKNIFIILFTFFSFGVLLSLTPCVFPMIPIISGLIVAQGKNITTKKAFFLSLIYVLSMAVAYTIAGVFAGLFGANLQSAMQTPIVIYIFSAIFVLLALSMFGFYELKLPDKLVAKVSKNSNKSGYIGVAIMGFLSALIVGPCVAAPLAGALVYIGQTGDALLGGMALFFMSLGMGLPLIVVGVSANKFMPKPGAWMNMVSVIFGVIMLGVAIWMLDRVVSEYITMILYALLGMGFAIYLRFLKNPNFIKCTLVISLFLYSLALFIGALGGSKSFINPLSFLSSSKTQTSSLHFQTIHSIKELDTLLKQNKGKKILLDFSAKWCVACKELDEVTFQNKEVKQKLQEFVLIRADITQNTQEEKTLSQKYNVFGPPVVLFFDENGKLLENKRVVGFIKPQQFLQGLQ</sequence>
<feature type="domain" description="Thioredoxin" evidence="7">
    <location>
        <begin position="431"/>
        <end position="559"/>
    </location>
</feature>
<dbReference type="PROSITE" id="PS00194">
    <property type="entry name" value="THIOREDOXIN_1"/>
    <property type="match status" value="1"/>
</dbReference>
<dbReference type="EC" id="1.8.1.8" evidence="8"/>
<proteinExistence type="predicted"/>
<dbReference type="InterPro" id="IPR036929">
    <property type="entry name" value="DsbDN_sf"/>
</dbReference>
<dbReference type="GO" id="GO:0017004">
    <property type="term" value="P:cytochrome complex assembly"/>
    <property type="evidence" value="ECO:0007669"/>
    <property type="project" value="InterPro"/>
</dbReference>
<organism evidence="8">
    <name type="scientific">hydrothermal vent metagenome</name>
    <dbReference type="NCBI Taxonomy" id="652676"/>
    <lineage>
        <taxon>unclassified sequences</taxon>
        <taxon>metagenomes</taxon>
        <taxon>ecological metagenomes</taxon>
    </lineage>
</organism>
<dbReference type="EMBL" id="FPHP01000009">
    <property type="protein sequence ID" value="SFV74927.1"/>
    <property type="molecule type" value="Genomic_DNA"/>
</dbReference>
<feature type="transmembrane region" description="Helical" evidence="6">
    <location>
        <begin position="159"/>
        <end position="192"/>
    </location>
</feature>
<evidence type="ECO:0000256" key="4">
    <source>
        <dbReference type="ARBA" id="ARBA00022989"/>
    </source>
</evidence>
<dbReference type="Pfam" id="PF02683">
    <property type="entry name" value="DsbD_TM"/>
    <property type="match status" value="1"/>
</dbReference>
<dbReference type="GO" id="GO:0045454">
    <property type="term" value="P:cell redox homeostasis"/>
    <property type="evidence" value="ECO:0007669"/>
    <property type="project" value="TreeGrafter"/>
</dbReference>
<dbReference type="InterPro" id="IPR013766">
    <property type="entry name" value="Thioredoxin_domain"/>
</dbReference>
<feature type="transmembrane region" description="Helical" evidence="6">
    <location>
        <begin position="280"/>
        <end position="309"/>
    </location>
</feature>